<dbReference type="EMBL" id="BK032578">
    <property type="protein sequence ID" value="DAF49243.1"/>
    <property type="molecule type" value="Genomic_DNA"/>
</dbReference>
<reference evidence="1" key="1">
    <citation type="journal article" date="2021" name="Proc. Natl. Acad. Sci. U.S.A.">
        <title>A Catalog of Tens of Thousands of Viruses from Human Metagenomes Reveals Hidden Associations with Chronic Diseases.</title>
        <authorList>
            <person name="Tisza M.J."/>
            <person name="Buck C.B."/>
        </authorList>
    </citation>
    <scope>NUCLEOTIDE SEQUENCE</scope>
    <source>
        <strain evidence="1">CtrNG92</strain>
    </source>
</reference>
<sequence>MKYILTAKDDHRIMHISDDLGYQSNGNYLIYGGELAVPPILADMAEVESVPEGVEPEKWCYANGEFAENPNYVEPTEPDDPAVAEALAILKGGESE</sequence>
<name>A0A8S5SEL0_9CAUD</name>
<organism evidence="1">
    <name type="scientific">Caudovirales sp. ctrNG92</name>
    <dbReference type="NCBI Taxonomy" id="2827638"/>
    <lineage>
        <taxon>Viruses</taxon>
        <taxon>Duplodnaviria</taxon>
        <taxon>Heunggongvirae</taxon>
        <taxon>Uroviricota</taxon>
        <taxon>Caudoviricetes</taxon>
    </lineage>
</organism>
<evidence type="ECO:0000313" key="1">
    <source>
        <dbReference type="EMBL" id="DAF49243.1"/>
    </source>
</evidence>
<proteinExistence type="predicted"/>
<protein>
    <submittedName>
        <fullName evidence="1">Uncharacterized protein</fullName>
    </submittedName>
</protein>
<accession>A0A8S5SEL0</accession>